<keyword evidence="2" id="KW-1185">Reference proteome</keyword>
<organism evidence="1 2">
    <name type="scientific">Naganishia adeliensis</name>
    <dbReference type="NCBI Taxonomy" id="92952"/>
    <lineage>
        <taxon>Eukaryota</taxon>
        <taxon>Fungi</taxon>
        <taxon>Dikarya</taxon>
        <taxon>Basidiomycota</taxon>
        <taxon>Agaricomycotina</taxon>
        <taxon>Tremellomycetes</taxon>
        <taxon>Filobasidiales</taxon>
        <taxon>Filobasidiaceae</taxon>
        <taxon>Naganishia</taxon>
    </lineage>
</organism>
<protein>
    <submittedName>
        <fullName evidence="1">Uncharacterized protein</fullName>
    </submittedName>
</protein>
<name>A0ACC2X012_9TREE</name>
<evidence type="ECO:0000313" key="2">
    <source>
        <dbReference type="Proteomes" id="UP001230649"/>
    </source>
</evidence>
<gene>
    <name evidence="1" type="ORF">QFC20_000680</name>
</gene>
<dbReference type="Proteomes" id="UP001230649">
    <property type="component" value="Unassembled WGS sequence"/>
</dbReference>
<reference evidence="1" key="1">
    <citation type="submission" date="2023-04" db="EMBL/GenBank/DDBJ databases">
        <title>Draft Genome sequencing of Naganishia species isolated from polar environments using Oxford Nanopore Technology.</title>
        <authorList>
            <person name="Leo P."/>
            <person name="Venkateswaran K."/>
        </authorList>
    </citation>
    <scope>NUCLEOTIDE SEQUENCE</scope>
    <source>
        <strain evidence="1">MNA-CCFEE 5262</strain>
    </source>
</reference>
<dbReference type="EMBL" id="JASBWS010000003">
    <property type="protein sequence ID" value="KAJ9116745.1"/>
    <property type="molecule type" value="Genomic_DNA"/>
</dbReference>
<accession>A0ACC2X012</accession>
<proteinExistence type="predicted"/>
<comment type="caution">
    <text evidence="1">The sequence shown here is derived from an EMBL/GenBank/DDBJ whole genome shotgun (WGS) entry which is preliminary data.</text>
</comment>
<evidence type="ECO:0000313" key="1">
    <source>
        <dbReference type="EMBL" id="KAJ9116745.1"/>
    </source>
</evidence>
<sequence length="913" mass="100220">MPVLSQADLDQVAAMILQMHAPEMTGNAEVAKAMQKQLIEVQKTDQAWGLTEGLLRHPNPIVRFFGAQNAQTKIARDWDTLPVELQPVLLDQQLRLTSEAASPSSPYYAENKIVLRKLFSTLASLILRLTPKQFPDPLLKVISILAGHHASRVLVLEWLETAIRDVARGALVEPRKSEVARAINQEMPLVVRTITDALSGQGTGSPQEKEQEAAAGFKCLEAWIDWGLTADDITNLLPVLHSLLDTPFMVQSISAIVEVLTNSVFRDGKATKALTEPLLRWMAVRGMQIVNQAISEEDADSEDLNAISKLVEALVEHSASWMASKLDQPDVQAFLTLLLSLSGFPGLPGRDENVSEQTLMLYSTIQEELMESPDFQSDYATSPSWNIAKTFFSQAVNRLRVKMTMPTVTLKKEDQRAFEVYRRDAGEVMVTAYYVVRGDMLQGLLNLLLNDLDRNAPWPDIEVTLHCLKCASEAVELGEEKVLPVLFSAQVFSRLPRDPTDAVYLTAIRLIRAYEEWFRYHHDSVAFVLDYIVSALDVSQLAPEAASALKAICDLCRGNLTQHVASFGALHGKVASMEAEQQIKVIEAICSVLQAIPPADAVDPIMTIVTPVVDKLDHCLDAAATAPDAARAISMHQLQALTACANGLTPAEEDMFDLDPDATASTARSLEATRNDPRLQQIRNRILHAVSRVMDTWSQDTEMATTLISLPPSPLLYMIGSASQKSYSALWPSIASALIFRLAPSPFFRRKIEPGSQDDLADQAEQAETLRIVVLTTDILIRATANVLQDPAALQANPDVAESFFKYASAVSVMHTSRNSPAISEAYEPLINSHGRDIVEAVITGGAVASPRSTIPNYAEILVAVIVRTPTCAKSWIENLMAIGGADIMPQDGYPGDKATHEAKKKFQEAVLR</sequence>